<comment type="caution">
    <text evidence="1">The sequence shown here is derived from an EMBL/GenBank/DDBJ whole genome shotgun (WGS) entry which is preliminary data.</text>
</comment>
<protein>
    <submittedName>
        <fullName evidence="1">Uncharacterized protein</fullName>
    </submittedName>
</protein>
<accession>A0A4Z0Q576</accession>
<evidence type="ECO:0000313" key="1">
    <source>
        <dbReference type="EMBL" id="TGE25210.1"/>
    </source>
</evidence>
<dbReference type="Proteomes" id="UP000297549">
    <property type="component" value="Unassembled WGS sequence"/>
</dbReference>
<proteinExistence type="predicted"/>
<dbReference type="OrthoDB" id="7068172at2"/>
<sequence>MTVEELLKNYIFDLPKDWRDSNDGDYYHFVLHTLNAYVALLKKLGPIVIDHRTEYIGPLGTLPNTELVQKAVHEVRLGIIRALQALANQGSPGNALAIMAKHFDLPRRKQLYSPAVHLSRVFLSGNTLLYRLRKDDMPLQARQMLHIPYELRSLVTSQRFSIAGQPCIYAASSVYLAYKEIRATSYGLSLHAVKLRANVESDYAPVTLVDLRNRVQGVRKKYLGRPNYYDGDLIKFLVTWPLVMATSVPKNPKDNFHAEYQIPHLFLEWVRSSQPKNSPRLDGLMFSSSLESPSDPNYLNAYNVVIPVHHWDDEGLCRVRTSQLQVSSPITRAMLTVETSASTPPEEIADLVQQALQHQEFQTLSPKSPYAVVA</sequence>
<reference evidence="1 2" key="1">
    <citation type="submission" date="2019-04" db="EMBL/GenBank/DDBJ databases">
        <authorList>
            <person name="Feng G."/>
            <person name="Zhang J."/>
            <person name="Zhu H."/>
        </authorList>
    </citation>
    <scope>NUCLEOTIDE SEQUENCE [LARGE SCALE GENOMIC DNA]</scope>
    <source>
        <strain evidence="1 2">JCM 31653</strain>
    </source>
</reference>
<keyword evidence="2" id="KW-1185">Reference proteome</keyword>
<dbReference type="EMBL" id="SRLC01000001">
    <property type="protein sequence ID" value="TGE25210.1"/>
    <property type="molecule type" value="Genomic_DNA"/>
</dbReference>
<dbReference type="AlphaFoldDB" id="A0A4Z0Q576"/>
<evidence type="ECO:0000313" key="2">
    <source>
        <dbReference type="Proteomes" id="UP000297549"/>
    </source>
</evidence>
<gene>
    <name evidence="1" type="ORF">E5K00_08445</name>
</gene>
<organism evidence="1 2">
    <name type="scientific">Hymenobacter aquaticus</name>
    <dbReference type="NCBI Taxonomy" id="1867101"/>
    <lineage>
        <taxon>Bacteria</taxon>
        <taxon>Pseudomonadati</taxon>
        <taxon>Bacteroidota</taxon>
        <taxon>Cytophagia</taxon>
        <taxon>Cytophagales</taxon>
        <taxon>Hymenobacteraceae</taxon>
        <taxon>Hymenobacter</taxon>
    </lineage>
</organism>
<dbReference type="RefSeq" id="WP_135462789.1">
    <property type="nucleotide sequence ID" value="NZ_SRLC01000001.1"/>
</dbReference>
<name>A0A4Z0Q576_9BACT</name>